<dbReference type="GO" id="GO:0000724">
    <property type="term" value="P:double-strand break repair via homologous recombination"/>
    <property type="evidence" value="ECO:0007669"/>
    <property type="project" value="TreeGrafter"/>
</dbReference>
<dbReference type="InterPro" id="IPR014001">
    <property type="entry name" value="Helicase_ATP-bd"/>
</dbReference>
<feature type="compositionally biased region" description="Acidic residues" evidence="10">
    <location>
        <begin position="590"/>
        <end position="604"/>
    </location>
</feature>
<keyword evidence="6" id="KW-0539">Nucleus</keyword>
<evidence type="ECO:0000256" key="5">
    <source>
        <dbReference type="ARBA" id="ARBA00023235"/>
    </source>
</evidence>
<dbReference type="Pfam" id="PF00271">
    <property type="entry name" value="Helicase_C"/>
    <property type="match status" value="1"/>
</dbReference>
<evidence type="ECO:0000256" key="3">
    <source>
        <dbReference type="ARBA" id="ARBA00022840"/>
    </source>
</evidence>
<keyword evidence="2" id="KW-0547">Nucleotide-binding</keyword>
<name>A0A7D9JVD0_PARCT</name>
<dbReference type="SUPFAM" id="SSF52540">
    <property type="entry name" value="P-loop containing nucleoside triphosphate hydrolases"/>
    <property type="match status" value="1"/>
</dbReference>
<evidence type="ECO:0000256" key="7">
    <source>
        <dbReference type="ARBA" id="ARBA00034617"/>
    </source>
</evidence>
<feature type="region of interest" description="Disordered" evidence="10">
    <location>
        <begin position="588"/>
        <end position="611"/>
    </location>
</feature>
<dbReference type="SMART" id="SM00487">
    <property type="entry name" value="DEXDc"/>
    <property type="match status" value="1"/>
</dbReference>
<dbReference type="Gene3D" id="3.40.50.300">
    <property type="entry name" value="P-loop containing nucleotide triphosphate hydrolases"/>
    <property type="match status" value="2"/>
</dbReference>
<dbReference type="OrthoDB" id="5965418at2759"/>
<dbReference type="GO" id="GO:0003677">
    <property type="term" value="F:DNA binding"/>
    <property type="evidence" value="ECO:0007669"/>
    <property type="project" value="UniProtKB-KW"/>
</dbReference>
<evidence type="ECO:0000256" key="10">
    <source>
        <dbReference type="SAM" id="MobiDB-lite"/>
    </source>
</evidence>
<keyword evidence="3" id="KW-0067">ATP-binding</keyword>
<sequence>MAEIQYGYNLWKCAINKVLNVFQVPSLYKEQEEALAQLFSKRDVFINLPTSYGKSLIFQAAPIMADILFRRSTGTSIVVVISPLKALMEDQVRHLNKLGLSAVCVSDQHDDRLVQGIINGQYTHVYGSPECFLKSTWRGIFGSKKFRESLVCIAVDEAHCISQWGLPGARRSELPFRSWYGNLGELRSLSPDDVNMLVVTASATKETRAVIYESLKLSNTTAVVSKSPDRSNLQYTLQYMDKNIPLDLLFTEVIKDVKSNGIRAVRTIVYCQTRKQCAVLYRVFETGLGNLLYQDAVHNCKRRLVDMYHAGTPEPVKRHISKDMSKGDGHIRILISTIAFGMGVDCKQVSRIIHFGPSKNIECYIQESGRAGRDGCQSKCILLFNGLLSTHCTQDMKEFLRSDKTCRRELLMKAFGYQHVASNRHSCCDNCAIACECGEDDCKSNIGLNIPDSKTMTSDENTGKTRPVSHEQKNLLKAKLKDFRNRLIKEQTQQLSNTVSLPTVLLEFGNTQIVSVIENSNKIFTICDVKKYVEVWREQHACGVLKVLDEVFGDIGNIPDLSDSMCEELFGTMDWDEIHDDSSLFSMMDSQDEDMDDGTQDETGEGSLNKSSFFCNVNL</sequence>
<dbReference type="GO" id="GO:0005737">
    <property type="term" value="C:cytoplasm"/>
    <property type="evidence" value="ECO:0007669"/>
    <property type="project" value="TreeGrafter"/>
</dbReference>
<comment type="caution">
    <text evidence="11">The sequence shown here is derived from an EMBL/GenBank/DDBJ whole genome shotgun (WGS) entry which is preliminary data.</text>
</comment>
<reference evidence="11" key="1">
    <citation type="submission" date="2020-04" db="EMBL/GenBank/DDBJ databases">
        <authorList>
            <person name="Alioto T."/>
            <person name="Alioto T."/>
            <person name="Gomez Garrido J."/>
        </authorList>
    </citation>
    <scope>NUCLEOTIDE SEQUENCE</scope>
    <source>
        <strain evidence="11">A484AB</strain>
    </source>
</reference>
<keyword evidence="4" id="KW-0238">DNA-binding</keyword>
<dbReference type="InterPro" id="IPR001650">
    <property type="entry name" value="Helicase_C-like"/>
</dbReference>
<evidence type="ECO:0000256" key="6">
    <source>
        <dbReference type="ARBA" id="ARBA00023242"/>
    </source>
</evidence>
<dbReference type="EC" id="5.6.2.4" evidence="8"/>
<dbReference type="PROSITE" id="PS51194">
    <property type="entry name" value="HELICASE_CTER"/>
    <property type="match status" value="1"/>
</dbReference>
<organism evidence="11 12">
    <name type="scientific">Paramuricea clavata</name>
    <name type="common">Red gorgonian</name>
    <name type="synonym">Violescent sea-whip</name>
    <dbReference type="NCBI Taxonomy" id="317549"/>
    <lineage>
        <taxon>Eukaryota</taxon>
        <taxon>Metazoa</taxon>
        <taxon>Cnidaria</taxon>
        <taxon>Anthozoa</taxon>
        <taxon>Octocorallia</taxon>
        <taxon>Malacalcyonacea</taxon>
        <taxon>Plexauridae</taxon>
        <taxon>Paramuricea</taxon>
    </lineage>
</organism>
<accession>A0A7D9JVD0</accession>
<comment type="catalytic activity">
    <reaction evidence="7">
        <text>Couples ATP hydrolysis with the unwinding of duplex DNA by translocating in the 3'-5' direction.</text>
        <dbReference type="EC" id="5.6.2.4"/>
    </reaction>
</comment>
<keyword evidence="5" id="KW-0413">Isomerase</keyword>
<evidence type="ECO:0000313" key="11">
    <source>
        <dbReference type="EMBL" id="CAB4037062.1"/>
    </source>
</evidence>
<proteinExistence type="inferred from homology"/>
<comment type="similarity">
    <text evidence="1">Belongs to the helicase family. RecQ subfamily.</text>
</comment>
<dbReference type="AlphaFoldDB" id="A0A7D9JVD0"/>
<evidence type="ECO:0000256" key="2">
    <source>
        <dbReference type="ARBA" id="ARBA00022741"/>
    </source>
</evidence>
<gene>
    <name evidence="11" type="ORF">PACLA_8A039602</name>
</gene>
<dbReference type="Pfam" id="PF00270">
    <property type="entry name" value="DEAD"/>
    <property type="match status" value="1"/>
</dbReference>
<dbReference type="GO" id="GO:0009378">
    <property type="term" value="F:four-way junction helicase activity"/>
    <property type="evidence" value="ECO:0007669"/>
    <property type="project" value="TreeGrafter"/>
</dbReference>
<dbReference type="CDD" id="cd17920">
    <property type="entry name" value="DEXHc_RecQ"/>
    <property type="match status" value="1"/>
</dbReference>
<dbReference type="EMBL" id="CACRXK020022689">
    <property type="protein sequence ID" value="CAB4037062.1"/>
    <property type="molecule type" value="Genomic_DNA"/>
</dbReference>
<dbReference type="PROSITE" id="PS51192">
    <property type="entry name" value="HELICASE_ATP_BIND_1"/>
    <property type="match status" value="1"/>
</dbReference>
<dbReference type="PANTHER" id="PTHR13710">
    <property type="entry name" value="DNA HELICASE RECQ FAMILY MEMBER"/>
    <property type="match status" value="1"/>
</dbReference>
<evidence type="ECO:0000256" key="8">
    <source>
        <dbReference type="ARBA" id="ARBA00034808"/>
    </source>
</evidence>
<dbReference type="GO" id="GO:0005524">
    <property type="term" value="F:ATP binding"/>
    <property type="evidence" value="ECO:0007669"/>
    <property type="project" value="UniProtKB-KW"/>
</dbReference>
<dbReference type="Proteomes" id="UP001152795">
    <property type="component" value="Unassembled WGS sequence"/>
</dbReference>
<evidence type="ECO:0000256" key="9">
    <source>
        <dbReference type="ARBA" id="ARBA00044542"/>
    </source>
</evidence>
<evidence type="ECO:0000256" key="4">
    <source>
        <dbReference type="ARBA" id="ARBA00023125"/>
    </source>
</evidence>
<dbReference type="InterPro" id="IPR027417">
    <property type="entry name" value="P-loop_NTPase"/>
</dbReference>
<protein>
    <recommendedName>
        <fullName evidence="8">DNA 3'-5' helicase</fullName>
        <ecNumber evidence="8">5.6.2.4</ecNumber>
    </recommendedName>
    <alternativeName>
        <fullName evidence="9">DNA 3'-5' helicase BLM</fullName>
    </alternativeName>
</protein>
<keyword evidence="12" id="KW-1185">Reference proteome</keyword>
<dbReference type="GO" id="GO:0005634">
    <property type="term" value="C:nucleus"/>
    <property type="evidence" value="ECO:0007669"/>
    <property type="project" value="TreeGrafter"/>
</dbReference>
<dbReference type="GO" id="GO:0005694">
    <property type="term" value="C:chromosome"/>
    <property type="evidence" value="ECO:0007669"/>
    <property type="project" value="TreeGrafter"/>
</dbReference>
<evidence type="ECO:0000313" key="12">
    <source>
        <dbReference type="Proteomes" id="UP001152795"/>
    </source>
</evidence>
<evidence type="ECO:0000256" key="1">
    <source>
        <dbReference type="ARBA" id="ARBA00005446"/>
    </source>
</evidence>
<dbReference type="SMART" id="SM00490">
    <property type="entry name" value="HELICc"/>
    <property type="match status" value="1"/>
</dbReference>
<dbReference type="InterPro" id="IPR011545">
    <property type="entry name" value="DEAD/DEAH_box_helicase_dom"/>
</dbReference>
<dbReference type="GO" id="GO:0043138">
    <property type="term" value="F:3'-5' DNA helicase activity"/>
    <property type="evidence" value="ECO:0007669"/>
    <property type="project" value="UniProtKB-EC"/>
</dbReference>
<dbReference type="PANTHER" id="PTHR13710:SF153">
    <property type="entry name" value="RECQ-LIKE DNA HELICASE BLM"/>
    <property type="match status" value="1"/>
</dbReference>